<keyword evidence="1" id="KW-0175">Coiled coil</keyword>
<name>A0A286A0E8_9SPHI</name>
<evidence type="ECO:0000313" key="4">
    <source>
        <dbReference type="EMBL" id="SOD15370.1"/>
    </source>
</evidence>
<dbReference type="RefSeq" id="WP_097132064.1">
    <property type="nucleotide sequence ID" value="NZ_OCMT01000002.1"/>
</dbReference>
<feature type="domain" description="Tail specific protease" evidence="3">
    <location>
        <begin position="218"/>
        <end position="452"/>
    </location>
</feature>
<dbReference type="SMART" id="SM00245">
    <property type="entry name" value="TSPc"/>
    <property type="match status" value="1"/>
</dbReference>
<feature type="coiled-coil region" evidence="1">
    <location>
        <begin position="253"/>
        <end position="280"/>
    </location>
</feature>
<dbReference type="InterPro" id="IPR005151">
    <property type="entry name" value="Tail-specific_protease"/>
</dbReference>
<dbReference type="OrthoDB" id="2327485at2"/>
<dbReference type="Pfam" id="PF03572">
    <property type="entry name" value="Peptidase_S41"/>
    <property type="match status" value="1"/>
</dbReference>
<dbReference type="InterPro" id="IPR029045">
    <property type="entry name" value="ClpP/crotonase-like_dom_sf"/>
</dbReference>
<feature type="chain" id="PRO_5012764064" evidence="2">
    <location>
        <begin position="19"/>
        <end position="468"/>
    </location>
</feature>
<dbReference type="EMBL" id="OCMT01000002">
    <property type="protein sequence ID" value="SOD15370.1"/>
    <property type="molecule type" value="Genomic_DNA"/>
</dbReference>
<dbReference type="Gene3D" id="3.90.226.10">
    <property type="entry name" value="2-enoyl-CoA Hydratase, Chain A, domain 1"/>
    <property type="match status" value="1"/>
</dbReference>
<feature type="signal peptide" evidence="2">
    <location>
        <begin position="1"/>
        <end position="18"/>
    </location>
</feature>
<dbReference type="GO" id="GO:0008236">
    <property type="term" value="F:serine-type peptidase activity"/>
    <property type="evidence" value="ECO:0007669"/>
    <property type="project" value="InterPro"/>
</dbReference>
<evidence type="ECO:0000256" key="1">
    <source>
        <dbReference type="SAM" id="Coils"/>
    </source>
</evidence>
<gene>
    <name evidence="4" type="ORF">SAMN06297358_2362</name>
</gene>
<evidence type="ECO:0000313" key="5">
    <source>
        <dbReference type="Proteomes" id="UP000219281"/>
    </source>
</evidence>
<keyword evidence="5" id="KW-1185">Reference proteome</keyword>
<dbReference type="Proteomes" id="UP000219281">
    <property type="component" value="Unassembled WGS sequence"/>
</dbReference>
<evidence type="ECO:0000259" key="3">
    <source>
        <dbReference type="SMART" id="SM00245"/>
    </source>
</evidence>
<dbReference type="SUPFAM" id="SSF52096">
    <property type="entry name" value="ClpP/crotonase"/>
    <property type="match status" value="1"/>
</dbReference>
<reference evidence="5" key="1">
    <citation type="submission" date="2017-09" db="EMBL/GenBank/DDBJ databases">
        <authorList>
            <person name="Varghese N."/>
            <person name="Submissions S."/>
        </authorList>
    </citation>
    <scope>NUCLEOTIDE SEQUENCE [LARGE SCALE GENOMIC DNA]</scope>
    <source>
        <strain evidence="5">CGMCC 1.12803</strain>
    </source>
</reference>
<keyword evidence="2" id="KW-0732">Signal</keyword>
<proteinExistence type="predicted"/>
<accession>A0A286A0E8</accession>
<organism evidence="4 5">
    <name type="scientific">Pedobacter xixiisoli</name>
    <dbReference type="NCBI Taxonomy" id="1476464"/>
    <lineage>
        <taxon>Bacteria</taxon>
        <taxon>Pseudomonadati</taxon>
        <taxon>Bacteroidota</taxon>
        <taxon>Sphingobacteriia</taxon>
        <taxon>Sphingobacteriales</taxon>
        <taxon>Sphingobacteriaceae</taxon>
        <taxon>Pedobacter</taxon>
    </lineage>
</organism>
<dbReference type="AlphaFoldDB" id="A0A286A0E8"/>
<evidence type="ECO:0000256" key="2">
    <source>
        <dbReference type="SAM" id="SignalP"/>
    </source>
</evidence>
<dbReference type="GO" id="GO:0006508">
    <property type="term" value="P:proteolysis"/>
    <property type="evidence" value="ECO:0007669"/>
    <property type="project" value="InterPro"/>
</dbReference>
<sequence length="468" mass="52763">MKKILYLIAVLFAQSLSAQQLPACNCEQTLTKLISKVETEYPGFSAKTKEAFLYNGFKENLIAEAKKADELTCRQLLKRYTDYFKDPHLWVGANGAPFAAGGVIGSVASFAVDIKDFQDKVQSSEDHLEGVWITDGYKIGIKKNGKDEYVGFIIEAESISWKPKEIKFKLLTNGDFEYALLDKSLKQGSYKYYDEGVLFLDEVSVTLVKQVPKSKVNEAKVAARLKEFEGFYIKKLTARTTILKLPSFEYQYLKEINELIEQHKELLENTENLIVDLRGNPGGTTDAYKKLLPYIMGKNIRNTGAEFLATQTYIDNLERYKKTLDANASTEGIDKNIATLKQQLGKFVNFNGGGELVQIQEVEIAAKSPKNVVVLANKRTGSSAEYFLFLAKQSKKVKLMGIPSYGALDYGNAYLIDFGCANYQLLMPTYRALRLPEYPIDNIGIQPDVHLDKSVKDWVEFAVKYLEE</sequence>
<protein>
    <submittedName>
        <fullName evidence="4">Peptidase family S41</fullName>
    </submittedName>
</protein>